<name>A0AAE0ZBF9_9GAST</name>
<dbReference type="AlphaFoldDB" id="A0AAE0ZBF9"/>
<protein>
    <submittedName>
        <fullName evidence="1">Uncharacterized protein</fullName>
    </submittedName>
</protein>
<accession>A0AAE0ZBF9</accession>
<sequence length="149" mass="16351">MEQHLPSLHFVGFIVSLVKPTRPQICLSVISGSTPVSTVHRQRCDIVISAGRVSQEEPWGADMFVYLDSRSSIVHASGVWPSHTWNSIIVCPEANRAWRTTALHAGSGRGLNSSPSFNGTVTLIFSHSVLPSHAILPNFETAEHRELKN</sequence>
<dbReference type="Proteomes" id="UP001283361">
    <property type="component" value="Unassembled WGS sequence"/>
</dbReference>
<reference evidence="1" key="1">
    <citation type="journal article" date="2023" name="G3 (Bethesda)">
        <title>A reference genome for the long-term kleptoplast-retaining sea slug Elysia crispata morphotype clarki.</title>
        <authorList>
            <person name="Eastman K.E."/>
            <person name="Pendleton A.L."/>
            <person name="Shaikh M.A."/>
            <person name="Suttiyut T."/>
            <person name="Ogas R."/>
            <person name="Tomko P."/>
            <person name="Gavelis G."/>
            <person name="Widhalm J.R."/>
            <person name="Wisecaver J.H."/>
        </authorList>
    </citation>
    <scope>NUCLEOTIDE SEQUENCE</scope>
    <source>
        <strain evidence="1">ECLA1</strain>
    </source>
</reference>
<comment type="caution">
    <text evidence="1">The sequence shown here is derived from an EMBL/GenBank/DDBJ whole genome shotgun (WGS) entry which is preliminary data.</text>
</comment>
<gene>
    <name evidence="1" type="ORF">RRG08_021275</name>
</gene>
<evidence type="ECO:0000313" key="1">
    <source>
        <dbReference type="EMBL" id="KAK3765596.1"/>
    </source>
</evidence>
<evidence type="ECO:0000313" key="2">
    <source>
        <dbReference type="Proteomes" id="UP001283361"/>
    </source>
</evidence>
<dbReference type="EMBL" id="JAWDGP010004282">
    <property type="protein sequence ID" value="KAK3765596.1"/>
    <property type="molecule type" value="Genomic_DNA"/>
</dbReference>
<organism evidence="1 2">
    <name type="scientific">Elysia crispata</name>
    <name type="common">lettuce slug</name>
    <dbReference type="NCBI Taxonomy" id="231223"/>
    <lineage>
        <taxon>Eukaryota</taxon>
        <taxon>Metazoa</taxon>
        <taxon>Spiralia</taxon>
        <taxon>Lophotrochozoa</taxon>
        <taxon>Mollusca</taxon>
        <taxon>Gastropoda</taxon>
        <taxon>Heterobranchia</taxon>
        <taxon>Euthyneura</taxon>
        <taxon>Panpulmonata</taxon>
        <taxon>Sacoglossa</taxon>
        <taxon>Placobranchoidea</taxon>
        <taxon>Plakobranchidae</taxon>
        <taxon>Elysia</taxon>
    </lineage>
</organism>
<keyword evidence="2" id="KW-1185">Reference proteome</keyword>
<proteinExistence type="predicted"/>